<evidence type="ECO:0000256" key="11">
    <source>
        <dbReference type="SAM" id="MobiDB-lite"/>
    </source>
</evidence>
<dbReference type="EMBL" id="JRPK02000001">
    <property type="protein sequence ID" value="TLD99657.1"/>
    <property type="molecule type" value="Genomic_DNA"/>
</dbReference>
<evidence type="ECO:0000256" key="4">
    <source>
        <dbReference type="ARBA" id="ARBA00022842"/>
    </source>
</evidence>
<comment type="caution">
    <text evidence="13">The sequence shown here is derived from an EMBL/GenBank/DDBJ whole genome shotgun (WGS) entry which is preliminary data.</text>
</comment>
<dbReference type="EMBL" id="BAAFHN010000001">
    <property type="protein sequence ID" value="GAB0172017.1"/>
    <property type="molecule type" value="Genomic_DNA"/>
</dbReference>
<dbReference type="RefSeq" id="WP_052089270.1">
    <property type="nucleotide sequence ID" value="NZ_BAAFHN010000001.1"/>
</dbReference>
<evidence type="ECO:0000256" key="8">
    <source>
        <dbReference type="ARBA" id="ARBA00023096"/>
    </source>
</evidence>
<proteinExistence type="inferred from homology"/>
<feature type="compositionally biased region" description="Polar residues" evidence="11">
    <location>
        <begin position="104"/>
        <end position="115"/>
    </location>
</feature>
<dbReference type="GO" id="GO:0000287">
    <property type="term" value="F:magnesium ion binding"/>
    <property type="evidence" value="ECO:0007669"/>
    <property type="project" value="UniProtKB-UniRule"/>
</dbReference>
<organism evidence="13 14">
    <name type="scientific">Helicobacter trogontum</name>
    <dbReference type="NCBI Taxonomy" id="50960"/>
    <lineage>
        <taxon>Bacteria</taxon>
        <taxon>Pseudomonadati</taxon>
        <taxon>Campylobacterota</taxon>
        <taxon>Epsilonproteobacteria</taxon>
        <taxon>Campylobacterales</taxon>
        <taxon>Helicobacteraceae</taxon>
        <taxon>Helicobacter</taxon>
    </lineage>
</organism>
<feature type="region of interest" description="Disordered" evidence="11">
    <location>
        <begin position="101"/>
        <end position="122"/>
    </location>
</feature>
<dbReference type="GO" id="GO:0051287">
    <property type="term" value="F:NAD binding"/>
    <property type="evidence" value="ECO:0007669"/>
    <property type="project" value="InterPro"/>
</dbReference>
<dbReference type="EC" id="1.1.1.262" evidence="10"/>
<dbReference type="Proteomes" id="UP000029861">
    <property type="component" value="Unassembled WGS sequence"/>
</dbReference>
<keyword evidence="1 10" id="KW-0963">Cytoplasm</keyword>
<comment type="catalytic activity">
    <reaction evidence="10">
        <text>4-(phosphooxy)-L-threonine + NAD(+) = 3-amino-2-oxopropyl phosphate + CO2 + NADH</text>
        <dbReference type="Rhea" id="RHEA:32275"/>
        <dbReference type="ChEBI" id="CHEBI:16526"/>
        <dbReference type="ChEBI" id="CHEBI:57279"/>
        <dbReference type="ChEBI" id="CHEBI:57540"/>
        <dbReference type="ChEBI" id="CHEBI:57945"/>
        <dbReference type="ChEBI" id="CHEBI:58452"/>
        <dbReference type="EC" id="1.1.1.262"/>
    </reaction>
</comment>
<comment type="similarity">
    <text evidence="10">Belongs to the PdxA family.</text>
</comment>
<evidence type="ECO:0000313" key="12">
    <source>
        <dbReference type="EMBL" id="GAB0172017.1"/>
    </source>
</evidence>
<evidence type="ECO:0000313" key="15">
    <source>
        <dbReference type="Proteomes" id="UP001562457"/>
    </source>
</evidence>
<reference evidence="13" key="2">
    <citation type="submission" date="2018-04" db="EMBL/GenBank/DDBJ databases">
        <authorList>
            <person name="Sheh A."/>
            <person name="Shen Z."/>
            <person name="Mannion A.J."/>
            <person name="Fox J.G."/>
        </authorList>
    </citation>
    <scope>NUCLEOTIDE SEQUENCE</scope>
    <source>
        <strain evidence="13">ATCC 49310</strain>
    </source>
</reference>
<feature type="binding site" evidence="10">
    <location>
        <position position="468"/>
    </location>
    <ligand>
        <name>substrate</name>
    </ligand>
</feature>
<feature type="binding site" evidence="10">
    <location>
        <position position="254"/>
    </location>
    <ligand>
        <name>substrate</name>
    </ligand>
</feature>
<feature type="binding site" evidence="10">
    <location>
        <position position="460"/>
    </location>
    <ligand>
        <name>a divalent metal cation</name>
        <dbReference type="ChEBI" id="CHEBI:60240"/>
        <note>ligand shared between dimeric partners</note>
    </ligand>
</feature>
<evidence type="ECO:0000256" key="1">
    <source>
        <dbReference type="ARBA" id="ARBA00022490"/>
    </source>
</evidence>
<dbReference type="UniPathway" id="UPA00244">
    <property type="reaction ID" value="UER00312"/>
</dbReference>
<dbReference type="InterPro" id="IPR005255">
    <property type="entry name" value="PdxA_fam"/>
</dbReference>
<dbReference type="GO" id="GO:0008270">
    <property type="term" value="F:zinc ion binding"/>
    <property type="evidence" value="ECO:0007669"/>
    <property type="project" value="UniProtKB-UniRule"/>
</dbReference>
<evidence type="ECO:0000256" key="5">
    <source>
        <dbReference type="ARBA" id="ARBA00022857"/>
    </source>
</evidence>
<evidence type="ECO:0000256" key="3">
    <source>
        <dbReference type="ARBA" id="ARBA00022833"/>
    </source>
</evidence>
<dbReference type="PANTHER" id="PTHR30004:SF6">
    <property type="entry name" value="D-THREONATE 4-PHOSPHATE DEHYDROGENASE"/>
    <property type="match status" value="1"/>
</dbReference>
<dbReference type="GO" id="GO:0005737">
    <property type="term" value="C:cytoplasm"/>
    <property type="evidence" value="ECO:0007669"/>
    <property type="project" value="UniProtKB-SubCell"/>
</dbReference>
<evidence type="ECO:0000256" key="7">
    <source>
        <dbReference type="ARBA" id="ARBA00023027"/>
    </source>
</evidence>
<evidence type="ECO:0000256" key="10">
    <source>
        <dbReference type="HAMAP-Rule" id="MF_02086"/>
    </source>
</evidence>
<comment type="subunit">
    <text evidence="10">Homodimer.</text>
</comment>
<feature type="binding site" evidence="10">
    <location>
        <position position="255"/>
    </location>
    <ligand>
        <name>substrate</name>
    </ligand>
</feature>
<dbReference type="SUPFAM" id="SSF53659">
    <property type="entry name" value="Isocitrate/Isopropylmalate dehydrogenase-like"/>
    <property type="match status" value="2"/>
</dbReference>
<evidence type="ECO:0000256" key="2">
    <source>
        <dbReference type="ARBA" id="ARBA00022723"/>
    </source>
</evidence>
<keyword evidence="8 10" id="KW-0664">Pyridoxine biosynthesis</keyword>
<feature type="binding site" evidence="10">
    <location>
        <position position="283"/>
    </location>
    <ligand>
        <name>a divalent metal cation</name>
        <dbReference type="ChEBI" id="CHEBI:60240"/>
        <note>ligand shared between dimeric partners</note>
    </ligand>
</feature>
<dbReference type="Pfam" id="PF04166">
    <property type="entry name" value="PdxA"/>
    <property type="match status" value="2"/>
</dbReference>
<dbReference type="AlphaFoldDB" id="A0A4U8TLG9"/>
<keyword evidence="2 10" id="KW-0479">Metal-binding</keyword>
<keyword evidence="3 10" id="KW-0862">Zinc</keyword>
<feature type="binding site" evidence="10">
    <location>
        <position position="486"/>
    </location>
    <ligand>
        <name>substrate</name>
    </ligand>
</feature>
<keyword evidence="15" id="KW-1185">Reference proteome</keyword>
<evidence type="ECO:0000313" key="14">
    <source>
        <dbReference type="Proteomes" id="UP000029861"/>
    </source>
</evidence>
<dbReference type="GO" id="GO:0008615">
    <property type="term" value="P:pyridoxine biosynthetic process"/>
    <property type="evidence" value="ECO:0007669"/>
    <property type="project" value="UniProtKB-UniRule"/>
</dbReference>
<evidence type="ECO:0000256" key="6">
    <source>
        <dbReference type="ARBA" id="ARBA00023002"/>
    </source>
</evidence>
<evidence type="ECO:0000313" key="13">
    <source>
        <dbReference type="EMBL" id="TLD99657.1"/>
    </source>
</evidence>
<dbReference type="GO" id="GO:0050897">
    <property type="term" value="F:cobalt ion binding"/>
    <property type="evidence" value="ECO:0007669"/>
    <property type="project" value="UniProtKB-UniRule"/>
</dbReference>
<keyword evidence="5 10" id="KW-0521">NADP</keyword>
<evidence type="ECO:0000256" key="9">
    <source>
        <dbReference type="ARBA" id="ARBA00023285"/>
    </source>
</evidence>
<name>A0A4U8TLG9_9HELI</name>
<protein>
    <recommendedName>
        <fullName evidence="10">4-hydroxythreonine-4-phosphate dehydrogenase</fullName>
        <ecNumber evidence="10">1.1.1.262</ecNumber>
    </recommendedName>
    <alternativeName>
        <fullName evidence="10">4-(phosphohydroxy)-L-threonine dehydrogenase</fullName>
    </alternativeName>
</protein>
<comment type="cofactor">
    <cofactor evidence="10">
        <name>Zn(2+)</name>
        <dbReference type="ChEBI" id="CHEBI:29105"/>
    </cofactor>
    <cofactor evidence="10">
        <name>Mg(2+)</name>
        <dbReference type="ChEBI" id="CHEBI:18420"/>
    </cofactor>
    <cofactor evidence="10">
        <name>Co(2+)</name>
        <dbReference type="ChEBI" id="CHEBI:48828"/>
    </cofactor>
</comment>
<dbReference type="GO" id="GO:0050570">
    <property type="term" value="F:4-hydroxythreonine-4-phosphate dehydrogenase activity"/>
    <property type="evidence" value="ECO:0007669"/>
    <property type="project" value="UniProtKB-UniRule"/>
</dbReference>
<feature type="binding site" evidence="10">
    <location>
        <position position="404"/>
    </location>
    <ligand>
        <name>a divalent metal cation</name>
        <dbReference type="ChEBI" id="CHEBI:60240"/>
        <note>ligand shared between dimeric partners</note>
    </ligand>
</feature>
<comment type="subcellular location">
    <subcellularLocation>
        <location evidence="10">Cytoplasm</location>
    </subcellularLocation>
</comment>
<dbReference type="HAMAP" id="MF_02086">
    <property type="entry name" value="PdxA_Epsilonprot"/>
    <property type="match status" value="1"/>
</dbReference>
<accession>A0A4U8TLG9</accession>
<dbReference type="PANTHER" id="PTHR30004">
    <property type="entry name" value="4-HYDROXYTHREONINE-4-PHOSPHATE DEHYDROGENASE"/>
    <property type="match status" value="1"/>
</dbReference>
<keyword evidence="9 10" id="KW-0170">Cobalt</keyword>
<comment type="pathway">
    <text evidence="10">Cofactor biosynthesis; pyridoxine 5'-phosphate biosynthesis; pyridoxine 5'-phosphate from D-erythrose 4-phosphate: step 4/5.</text>
</comment>
<sequence length="528" mass="60543">MKHQNLNALLHTDNINTDASNTDLNNTLQSLTTLETIESLQQAYHEHTGTKRQDSINKLESHMAQKNVIKNSIFKDYSRDVTITRTRKTLHSMEIEARMHNGKNPYTNTAKNSIHNSKDSQTRQIGTIKQKKLVYVSVGDINGIGLELILRNHAEIATYCKPIYCIDFEILEHAANKLSFQIPNDMYIHPLNMQDIFEGEATIKPGQICAKSGLYSFKSFEIALELSIEHNACLVTLPIHKYAWQLAGIQYAGHTQYLRHRFQKEAIMMLGCKEMFVALYTDHIPLSKVASTIQKERLLQFFKDFYHAYSLLFMPTQEEQTLKSNTKHDLSSKNPHEIQPESLHNLSSNTLKQDLINAKLVKRLLYDEKNSIEQKEKLQDSMQHNLVSQDTRELKIAVLGLNPHAGDNGVLGHEDRIINECIKIINEEIGSEVFIGTIAPDSAFIPHNRKQYKVFLAMYHDSGLAPLKALYFDKSINVSLNLPILRTSPDHGTCFDKAYKMSNEISMESYLESFRFLYQANTQYYLEM</sequence>
<keyword evidence="7 10" id="KW-0520">NAD</keyword>
<comment type="function">
    <text evidence="10">Catalyzes the NAD(P)-dependent oxidation of 4-(phosphooxy)-L-threonine (HTP) into 2-amino-3-oxo-4-(phosphooxy)butyric acid which spontaneously decarboxylates to form 3-amino-2-oxopropyl phosphate (AHAP).</text>
</comment>
<dbReference type="Proteomes" id="UP001562457">
    <property type="component" value="Unassembled WGS sequence"/>
</dbReference>
<dbReference type="GO" id="GO:0042823">
    <property type="term" value="P:pyridoxal phosphate biosynthetic process"/>
    <property type="evidence" value="ECO:0007669"/>
    <property type="project" value="UniProtKB-UniRule"/>
</dbReference>
<keyword evidence="4 10" id="KW-0460">Magnesium</keyword>
<comment type="miscellaneous">
    <text evidence="10">The active site is located at the dimer interface.</text>
</comment>
<keyword evidence="6 10" id="KW-0560">Oxidoreductase</keyword>
<reference evidence="12 15" key="3">
    <citation type="submission" date="2024-06" db="EMBL/GenBank/DDBJ databases">
        <title>Draft genome sequence of Helicobacter trogontum NHP16-4001.</title>
        <authorList>
            <person name="Rimbara E."/>
            <person name="Suzuki M."/>
        </authorList>
    </citation>
    <scope>NUCLEOTIDE SEQUENCE [LARGE SCALE GENOMIC DNA]</scope>
    <source>
        <strain evidence="12 15">NHP16-4001</strain>
    </source>
</reference>
<reference evidence="13 14" key="1">
    <citation type="journal article" date="2014" name="Genome Announc.">
        <title>Draft genome sequences of eight enterohepatic helicobacter species isolated from both laboratory and wild rodents.</title>
        <authorList>
            <person name="Sheh A."/>
            <person name="Shen Z."/>
            <person name="Fox J.G."/>
        </authorList>
    </citation>
    <scope>NUCLEOTIDE SEQUENCE [LARGE SCALE GENOMIC DNA]</scope>
    <source>
        <strain evidence="13 14">ATCC 49310</strain>
    </source>
</reference>
<feature type="binding site" evidence="10">
    <location>
        <position position="477"/>
    </location>
    <ligand>
        <name>substrate</name>
    </ligand>
</feature>
<dbReference type="Gene3D" id="3.40.718.10">
    <property type="entry name" value="Isopropylmalate Dehydrogenase"/>
    <property type="match status" value="2"/>
</dbReference>
<dbReference type="InterPro" id="IPR037539">
    <property type="entry name" value="PdxA_epsilonprot"/>
</dbReference>
<gene>
    <name evidence="10" type="primary">pdxA</name>
    <name evidence="13" type="ORF">LS80_000145</name>
    <name evidence="12" type="ORF">NHP164001_00300</name>
</gene>